<evidence type="ECO:0000259" key="4">
    <source>
        <dbReference type="PROSITE" id="PS51898"/>
    </source>
</evidence>
<evidence type="ECO:0000256" key="3">
    <source>
        <dbReference type="ARBA" id="ARBA00023172"/>
    </source>
</evidence>
<evidence type="ECO:0000256" key="2">
    <source>
        <dbReference type="ARBA" id="ARBA00022908"/>
    </source>
</evidence>
<dbReference type="InterPro" id="IPR002104">
    <property type="entry name" value="Integrase_catalytic"/>
</dbReference>
<evidence type="ECO:0000313" key="5">
    <source>
        <dbReference type="EMBL" id="VHN99954.1"/>
    </source>
</evidence>
<feature type="domain" description="Tyr recombinase" evidence="4">
    <location>
        <begin position="244"/>
        <end position="421"/>
    </location>
</feature>
<dbReference type="Gene3D" id="3.30.160.390">
    <property type="entry name" value="Integrase, DNA-binding domain"/>
    <property type="match status" value="1"/>
</dbReference>
<dbReference type="PANTHER" id="PTHR30629">
    <property type="entry name" value="PROPHAGE INTEGRASE"/>
    <property type="match status" value="1"/>
</dbReference>
<accession>A0A486XFJ8</accession>
<gene>
    <name evidence="5" type="ORF">BAL341_056</name>
</gene>
<dbReference type="EMBL" id="CAAJGR010000101">
    <property type="protein sequence ID" value="VHN99954.1"/>
    <property type="molecule type" value="Genomic_DNA"/>
</dbReference>
<dbReference type="PROSITE" id="PS51898">
    <property type="entry name" value="TYR_RECOMBINASE"/>
    <property type="match status" value="1"/>
</dbReference>
<organism evidence="5">
    <name type="scientific">Rheinheimera sp. BAL341</name>
    <dbReference type="NCBI Taxonomy" id="1708203"/>
    <lineage>
        <taxon>Bacteria</taxon>
        <taxon>Pseudomonadati</taxon>
        <taxon>Pseudomonadota</taxon>
        <taxon>Gammaproteobacteria</taxon>
        <taxon>Chromatiales</taxon>
        <taxon>Chromatiaceae</taxon>
        <taxon>Rheinheimera</taxon>
    </lineage>
</organism>
<dbReference type="InterPro" id="IPR011010">
    <property type="entry name" value="DNA_brk_join_enz"/>
</dbReference>
<sequence>MGNTDSTNKAKSNRVNLTADVVRKFKCPDDKAEAYLWDTKTPGLGIRAKASGNRAYVFQGTVNGKTRRSRIGDVDEYDIDEARIEAKKFGVLASQNISPAKVKREKAAAELAEEIEVKRGSVTFGTVWAEYVDANKGDWGQKHYRDHLNFVQAPGLLCDRGRRVTKAGCLYPLVGVKLGELNAAVIKRWLDNENKTRPGVAAQSYRLLFACLGWCNEQPDYAGLIDVTALKSKAVKKTVTKLKPRDDVLQREQLPAFFAELLKISNPVISAYVQTLLLTGARRNELMGLQWADVDFKWQSMAIRDKGTSKGSVAGVRVIPLTPYVASLLNQLPRRNHWVFSSPSGKDGKLVDPRKSFDPAVIAAGIEGLTLHGLRRSFATLSEWVEVPTGVVAQIMGHKPSATAEKHYKQRPLDLLRVWHERIEAWFLAQAGLSVGNALSVAKLKVVS</sequence>
<dbReference type="PANTHER" id="PTHR30629:SF6">
    <property type="entry name" value="PROPHAGE INTEGRASE INTA-RELATED"/>
    <property type="match status" value="1"/>
</dbReference>
<dbReference type="Pfam" id="PF00589">
    <property type="entry name" value="Phage_integrase"/>
    <property type="match status" value="1"/>
</dbReference>
<name>A0A486XFJ8_9GAMM</name>
<dbReference type="InterPro" id="IPR013762">
    <property type="entry name" value="Integrase-like_cat_sf"/>
</dbReference>
<dbReference type="Pfam" id="PF13356">
    <property type="entry name" value="Arm-DNA-bind_3"/>
    <property type="match status" value="1"/>
</dbReference>
<dbReference type="CDD" id="cd00796">
    <property type="entry name" value="INT_Rci_Hp1_C"/>
    <property type="match status" value="1"/>
</dbReference>
<comment type="similarity">
    <text evidence="1">Belongs to the 'phage' integrase family.</text>
</comment>
<keyword evidence="2" id="KW-0229">DNA integration</keyword>
<dbReference type="InterPro" id="IPR050808">
    <property type="entry name" value="Phage_Integrase"/>
</dbReference>
<protein>
    <submittedName>
        <fullName evidence="5">Phage integrase</fullName>
    </submittedName>
</protein>
<dbReference type="SUPFAM" id="SSF56349">
    <property type="entry name" value="DNA breaking-rejoining enzymes"/>
    <property type="match status" value="1"/>
</dbReference>
<dbReference type="InterPro" id="IPR038488">
    <property type="entry name" value="Integrase_DNA-bd_sf"/>
</dbReference>
<reference evidence="5" key="1">
    <citation type="submission" date="2019-04" db="EMBL/GenBank/DDBJ databases">
        <authorList>
            <person name="Brambilla D."/>
        </authorList>
    </citation>
    <scope>NUCLEOTIDE SEQUENCE</scope>
    <source>
        <strain evidence="5">BAL1</strain>
    </source>
</reference>
<dbReference type="GO" id="GO:0015074">
    <property type="term" value="P:DNA integration"/>
    <property type="evidence" value="ECO:0007669"/>
    <property type="project" value="UniProtKB-KW"/>
</dbReference>
<keyword evidence="3" id="KW-0233">DNA recombination</keyword>
<dbReference type="InterPro" id="IPR025166">
    <property type="entry name" value="Integrase_DNA_bind_dom"/>
</dbReference>
<dbReference type="Gene3D" id="1.10.443.10">
    <property type="entry name" value="Intergrase catalytic core"/>
    <property type="match status" value="1"/>
</dbReference>
<evidence type="ECO:0000256" key="1">
    <source>
        <dbReference type="ARBA" id="ARBA00008857"/>
    </source>
</evidence>
<dbReference type="AlphaFoldDB" id="A0A486XFJ8"/>
<proteinExistence type="inferred from homology"/>
<dbReference type="GO" id="GO:0006310">
    <property type="term" value="P:DNA recombination"/>
    <property type="evidence" value="ECO:0007669"/>
    <property type="project" value="UniProtKB-KW"/>
</dbReference>
<dbReference type="GO" id="GO:0003677">
    <property type="term" value="F:DNA binding"/>
    <property type="evidence" value="ECO:0007669"/>
    <property type="project" value="InterPro"/>
</dbReference>